<keyword evidence="2" id="KW-1185">Reference proteome</keyword>
<comment type="caution">
    <text evidence="1">The sequence shown here is derived from an EMBL/GenBank/DDBJ whole genome shotgun (WGS) entry which is preliminary data.</text>
</comment>
<sequence>MRLSKAKRPLTPDEIRARNIERILNPPKPSMWNRFMGGVVDPIEEWWCRHVWQRELYRHLDGMRLVVRDYSEAVPPLGRLRADMYPERPDGSD</sequence>
<evidence type="ECO:0000313" key="2">
    <source>
        <dbReference type="Proteomes" id="UP000749040"/>
    </source>
</evidence>
<name>A0ABS2TME6_9ACTN</name>
<protein>
    <submittedName>
        <fullName evidence="1">Uncharacterized protein</fullName>
    </submittedName>
</protein>
<proteinExistence type="predicted"/>
<accession>A0ABS2TME6</accession>
<dbReference type="EMBL" id="JADKYB010000004">
    <property type="protein sequence ID" value="MBM9504514.1"/>
    <property type="molecule type" value="Genomic_DNA"/>
</dbReference>
<dbReference type="RefSeq" id="WP_205356400.1">
    <property type="nucleotide sequence ID" value="NZ_JADKYB010000004.1"/>
</dbReference>
<dbReference type="Proteomes" id="UP000749040">
    <property type="component" value="Unassembled WGS sequence"/>
</dbReference>
<gene>
    <name evidence="1" type="ORF">ITX44_08195</name>
</gene>
<organism evidence="1 2">
    <name type="scientific">Actinacidiphila acididurans</name>
    <dbReference type="NCBI Taxonomy" id="2784346"/>
    <lineage>
        <taxon>Bacteria</taxon>
        <taxon>Bacillati</taxon>
        <taxon>Actinomycetota</taxon>
        <taxon>Actinomycetes</taxon>
        <taxon>Kitasatosporales</taxon>
        <taxon>Streptomycetaceae</taxon>
        <taxon>Actinacidiphila</taxon>
    </lineage>
</organism>
<reference evidence="1 2" key="1">
    <citation type="submission" date="2021-01" db="EMBL/GenBank/DDBJ databases">
        <title>Streptomyces acididurans sp. nov., isolated from a peat swamp forest soil.</title>
        <authorList>
            <person name="Chantavorakit T."/>
            <person name="Duangmal K."/>
        </authorList>
    </citation>
    <scope>NUCLEOTIDE SEQUENCE [LARGE SCALE GENOMIC DNA]</scope>
    <source>
        <strain evidence="1 2">KK5PA1</strain>
    </source>
</reference>
<evidence type="ECO:0000313" key="1">
    <source>
        <dbReference type="EMBL" id="MBM9504514.1"/>
    </source>
</evidence>